<organism evidence="3 4">
    <name type="scientific">Panagrellus redivivus</name>
    <name type="common">Microworm</name>
    <dbReference type="NCBI Taxonomy" id="6233"/>
    <lineage>
        <taxon>Eukaryota</taxon>
        <taxon>Metazoa</taxon>
        <taxon>Ecdysozoa</taxon>
        <taxon>Nematoda</taxon>
        <taxon>Chromadorea</taxon>
        <taxon>Rhabditida</taxon>
        <taxon>Tylenchina</taxon>
        <taxon>Panagrolaimomorpha</taxon>
        <taxon>Panagrolaimoidea</taxon>
        <taxon>Panagrolaimidae</taxon>
        <taxon>Panagrellus</taxon>
    </lineage>
</organism>
<dbReference type="PROSITE" id="PS50011">
    <property type="entry name" value="PROTEIN_KINASE_DOM"/>
    <property type="match status" value="1"/>
</dbReference>
<dbReference type="InterPro" id="IPR011009">
    <property type="entry name" value="Kinase-like_dom_sf"/>
</dbReference>
<reference evidence="4" key="2">
    <citation type="submission" date="2020-10" db="UniProtKB">
        <authorList>
            <consortium name="WormBaseParasite"/>
        </authorList>
    </citation>
    <scope>IDENTIFICATION</scope>
</reference>
<keyword evidence="3" id="KW-1185">Reference proteome</keyword>
<evidence type="ECO:0000259" key="2">
    <source>
        <dbReference type="PROSITE" id="PS50011"/>
    </source>
</evidence>
<name>A0A7E4W429_PANRE</name>
<feature type="domain" description="Protein kinase" evidence="2">
    <location>
        <begin position="54"/>
        <end position="322"/>
    </location>
</feature>
<dbReference type="Pfam" id="PF00069">
    <property type="entry name" value="Pkinase"/>
    <property type="match status" value="1"/>
</dbReference>
<feature type="region of interest" description="Disordered" evidence="1">
    <location>
        <begin position="368"/>
        <end position="443"/>
    </location>
</feature>
<sequence>MTTAATTTETGTTGDPQLTNTTNNTATTTTNNSSSSESRKKPEFELGSTVFGKWKVLSELGRGGCGVVYCVERVDGAAVETHPKAALKAEYILKNYSETLAAEANVLRKLQWSRYVCRLYAAGRVVENVNVVCMSLAGPSLSWLRRRCPQQRMTFSSALRIAFHCLNAIEDLHCIGFIHRDIKASNFAVGYYSDEARDIRILDFGFARAYLSYRRDGTLGIRRPRARAPFLGTDRYCSPNVHKRNEQGRVDDCWSWLFMLVELMYGKLPWRDVSSKRILQAKEDALPTLFRHGPLEMYTAIDHLSALSYESRPDYDHLRGIISDICRKRGFKFRDPYDWEAGGVFAKAFEMPPADIATAQEPSSIATARNIADSPSQKSEKFDKGSPVIMTATATTPLPTAAMPSQTEPITEASRTAQSPSPIMMTPRETPKTKDLPPKAASK</sequence>
<feature type="compositionally biased region" description="Polar residues" evidence="1">
    <location>
        <begin position="405"/>
        <end position="421"/>
    </location>
</feature>
<dbReference type="InterPro" id="IPR050235">
    <property type="entry name" value="CK1_Ser-Thr_kinase"/>
</dbReference>
<dbReference type="GO" id="GO:0004672">
    <property type="term" value="F:protein kinase activity"/>
    <property type="evidence" value="ECO:0007669"/>
    <property type="project" value="InterPro"/>
</dbReference>
<dbReference type="PANTHER" id="PTHR11909">
    <property type="entry name" value="CASEIN KINASE-RELATED"/>
    <property type="match status" value="1"/>
</dbReference>
<dbReference type="InterPro" id="IPR000719">
    <property type="entry name" value="Prot_kinase_dom"/>
</dbReference>
<evidence type="ECO:0000313" key="3">
    <source>
        <dbReference type="Proteomes" id="UP000492821"/>
    </source>
</evidence>
<dbReference type="SUPFAM" id="SSF56112">
    <property type="entry name" value="Protein kinase-like (PK-like)"/>
    <property type="match status" value="1"/>
</dbReference>
<dbReference type="GO" id="GO:0005524">
    <property type="term" value="F:ATP binding"/>
    <property type="evidence" value="ECO:0007669"/>
    <property type="project" value="InterPro"/>
</dbReference>
<dbReference type="SMART" id="SM00220">
    <property type="entry name" value="S_TKc"/>
    <property type="match status" value="1"/>
</dbReference>
<protein>
    <submittedName>
        <fullName evidence="4">Protein kinase domain-containing protein</fullName>
    </submittedName>
</protein>
<evidence type="ECO:0000313" key="4">
    <source>
        <dbReference type="WBParaSite" id="Pan_g6603.t1"/>
    </source>
</evidence>
<evidence type="ECO:0000256" key="1">
    <source>
        <dbReference type="SAM" id="MobiDB-lite"/>
    </source>
</evidence>
<feature type="compositionally biased region" description="Polar residues" evidence="1">
    <location>
        <begin position="368"/>
        <end position="377"/>
    </location>
</feature>
<feature type="compositionally biased region" description="Low complexity" evidence="1">
    <location>
        <begin position="1"/>
        <end position="36"/>
    </location>
</feature>
<dbReference type="Gene3D" id="1.10.510.10">
    <property type="entry name" value="Transferase(Phosphotransferase) domain 1"/>
    <property type="match status" value="1"/>
</dbReference>
<feature type="compositionally biased region" description="Low complexity" evidence="1">
    <location>
        <begin position="390"/>
        <end position="404"/>
    </location>
</feature>
<dbReference type="AlphaFoldDB" id="A0A7E4W429"/>
<accession>A0A7E4W429</accession>
<dbReference type="Proteomes" id="UP000492821">
    <property type="component" value="Unassembled WGS sequence"/>
</dbReference>
<reference evidence="3" key="1">
    <citation type="journal article" date="2013" name="Genetics">
        <title>The draft genome and transcriptome of Panagrellus redivivus are shaped by the harsh demands of a free-living lifestyle.</title>
        <authorList>
            <person name="Srinivasan J."/>
            <person name="Dillman A.R."/>
            <person name="Macchietto M.G."/>
            <person name="Heikkinen L."/>
            <person name="Lakso M."/>
            <person name="Fracchia K.M."/>
            <person name="Antoshechkin I."/>
            <person name="Mortazavi A."/>
            <person name="Wong G."/>
            <person name="Sternberg P.W."/>
        </authorList>
    </citation>
    <scope>NUCLEOTIDE SEQUENCE [LARGE SCALE GENOMIC DNA]</scope>
    <source>
        <strain evidence="3">MT8872</strain>
    </source>
</reference>
<feature type="region of interest" description="Disordered" evidence="1">
    <location>
        <begin position="1"/>
        <end position="42"/>
    </location>
</feature>
<proteinExistence type="predicted"/>
<dbReference type="WBParaSite" id="Pan_g6603.t1">
    <property type="protein sequence ID" value="Pan_g6603.t1"/>
    <property type="gene ID" value="Pan_g6603"/>
</dbReference>